<dbReference type="EMBL" id="SDOX01000088">
    <property type="protein sequence ID" value="TFJ82911.1"/>
    <property type="molecule type" value="Genomic_DNA"/>
</dbReference>
<feature type="region of interest" description="Disordered" evidence="1">
    <location>
        <begin position="1"/>
        <end position="38"/>
    </location>
</feature>
<feature type="region of interest" description="Disordered" evidence="1">
    <location>
        <begin position="69"/>
        <end position="93"/>
    </location>
</feature>
<comment type="caution">
    <text evidence="2">The sequence shown here is derived from an EMBL/GenBank/DDBJ whole genome shotgun (WGS) entry which is preliminary data.</text>
</comment>
<accession>A0A4D9CUF0</accession>
<feature type="compositionally biased region" description="Low complexity" evidence="1">
    <location>
        <begin position="1"/>
        <end position="19"/>
    </location>
</feature>
<name>A0A4D9CUF0_9STRA</name>
<evidence type="ECO:0000313" key="3">
    <source>
        <dbReference type="Proteomes" id="UP000355283"/>
    </source>
</evidence>
<dbReference type="AlphaFoldDB" id="A0A4D9CUF0"/>
<proteinExistence type="predicted"/>
<evidence type="ECO:0000313" key="2">
    <source>
        <dbReference type="EMBL" id="TFJ82911.1"/>
    </source>
</evidence>
<organism evidence="2 3">
    <name type="scientific">Nannochloropsis salina CCMP1776</name>
    <dbReference type="NCBI Taxonomy" id="1027361"/>
    <lineage>
        <taxon>Eukaryota</taxon>
        <taxon>Sar</taxon>
        <taxon>Stramenopiles</taxon>
        <taxon>Ochrophyta</taxon>
        <taxon>Eustigmatophyceae</taxon>
        <taxon>Eustigmatales</taxon>
        <taxon>Monodopsidaceae</taxon>
        <taxon>Microchloropsis</taxon>
        <taxon>Microchloropsis salina</taxon>
    </lineage>
</organism>
<sequence>MFRVSLSASRSGSSAPTSSFNPCDPSIPSSPSSNQDTAEFQCKNCNAELSLTRSSLRCVSFPQSPEEIAAKKKARQPVIPGAGRAKPSEDDEA</sequence>
<dbReference type="Proteomes" id="UP000355283">
    <property type="component" value="Unassembled WGS sequence"/>
</dbReference>
<protein>
    <submittedName>
        <fullName evidence="2">Uncharacterized protein</fullName>
    </submittedName>
</protein>
<reference evidence="2 3" key="1">
    <citation type="submission" date="2019-01" db="EMBL/GenBank/DDBJ databases">
        <title>Nuclear Genome Assembly of the Microalgal Biofuel strain Nannochloropsis salina CCMP1776.</title>
        <authorList>
            <person name="Hovde B."/>
        </authorList>
    </citation>
    <scope>NUCLEOTIDE SEQUENCE [LARGE SCALE GENOMIC DNA]</scope>
    <source>
        <strain evidence="2 3">CCMP1776</strain>
    </source>
</reference>
<keyword evidence="3" id="KW-1185">Reference proteome</keyword>
<evidence type="ECO:0000256" key="1">
    <source>
        <dbReference type="SAM" id="MobiDB-lite"/>
    </source>
</evidence>
<gene>
    <name evidence="2" type="ORF">NSK_005790</name>
</gene>